<dbReference type="AlphaFoldDB" id="A0A0B6YWH0"/>
<name>A0A0B6YWH0_9EUPU</name>
<dbReference type="EMBL" id="HACG01013819">
    <property type="protein sequence ID" value="CEK60684.1"/>
    <property type="molecule type" value="Transcribed_RNA"/>
</dbReference>
<protein>
    <submittedName>
        <fullName evidence="1">Uncharacterized protein</fullName>
    </submittedName>
</protein>
<dbReference type="GO" id="GO:0000796">
    <property type="term" value="C:condensin complex"/>
    <property type="evidence" value="ECO:0007669"/>
    <property type="project" value="TreeGrafter"/>
</dbReference>
<organism evidence="1">
    <name type="scientific">Arion vulgaris</name>
    <dbReference type="NCBI Taxonomy" id="1028688"/>
    <lineage>
        <taxon>Eukaryota</taxon>
        <taxon>Metazoa</taxon>
        <taxon>Spiralia</taxon>
        <taxon>Lophotrochozoa</taxon>
        <taxon>Mollusca</taxon>
        <taxon>Gastropoda</taxon>
        <taxon>Heterobranchia</taxon>
        <taxon>Euthyneura</taxon>
        <taxon>Panpulmonata</taxon>
        <taxon>Eupulmonata</taxon>
        <taxon>Stylommatophora</taxon>
        <taxon>Helicina</taxon>
        <taxon>Arionoidea</taxon>
        <taxon>Arionidae</taxon>
        <taxon>Arion</taxon>
    </lineage>
</organism>
<dbReference type="InterPro" id="IPR024741">
    <property type="entry name" value="Condensin2_G2"/>
</dbReference>
<sequence length="128" mass="14847">FLNSIQGIKFLAYTLTLNPDMTLKLHEAIKNRLPTTPAAWHSKFCDIYFRAWQSVKSPTVKKVIEQQCIQDLMFRAIHASRDGHNSLAKILYRVLSFLHRKKTCKGVEPMLMQLYNPILWRAVMVANS</sequence>
<evidence type="ECO:0000313" key="1">
    <source>
        <dbReference type="EMBL" id="CEK60684.1"/>
    </source>
</evidence>
<gene>
    <name evidence="1" type="primary">ORF40085</name>
</gene>
<dbReference type="GO" id="GO:0000070">
    <property type="term" value="P:mitotic sister chromatid segregation"/>
    <property type="evidence" value="ECO:0007669"/>
    <property type="project" value="TreeGrafter"/>
</dbReference>
<dbReference type="Pfam" id="PF12422">
    <property type="entry name" value="Condensin2nSMC"/>
    <property type="match status" value="1"/>
</dbReference>
<feature type="non-terminal residue" evidence="1">
    <location>
        <position position="1"/>
    </location>
</feature>
<reference evidence="1" key="1">
    <citation type="submission" date="2014-12" db="EMBL/GenBank/DDBJ databases">
        <title>Insight into the proteome of Arion vulgaris.</title>
        <authorList>
            <person name="Aradska J."/>
            <person name="Bulat T."/>
            <person name="Smidak R."/>
            <person name="Sarate P."/>
            <person name="Gangsoo J."/>
            <person name="Sialana F."/>
            <person name="Bilban M."/>
            <person name="Lubec G."/>
        </authorList>
    </citation>
    <scope>NUCLEOTIDE SEQUENCE</scope>
    <source>
        <tissue evidence="1">Skin</tissue>
    </source>
</reference>
<dbReference type="PANTHER" id="PTHR16199:SF4">
    <property type="entry name" value="CONDENSIN-2 COMPLEX SUBUNIT G2"/>
    <property type="match status" value="1"/>
</dbReference>
<feature type="non-terminal residue" evidence="1">
    <location>
        <position position="128"/>
    </location>
</feature>
<accession>A0A0B6YWH0</accession>
<dbReference type="PANTHER" id="PTHR16199">
    <property type="entry name" value="CONDENSIN-2 COMPLEX SUBUNIT G2"/>
    <property type="match status" value="1"/>
</dbReference>
<proteinExistence type="predicted"/>
<dbReference type="GO" id="GO:0005634">
    <property type="term" value="C:nucleus"/>
    <property type="evidence" value="ECO:0007669"/>
    <property type="project" value="InterPro"/>
</dbReference>